<dbReference type="InterPro" id="IPR001001">
    <property type="entry name" value="DNA_polIII_beta"/>
</dbReference>
<name>A0A3B0Y4M2_9ZZZZ</name>
<gene>
    <name evidence="10" type="ORF">MNBD_GAMMA10-326</name>
</gene>
<keyword evidence="7" id="KW-0239">DNA-directed DNA polymerase</keyword>
<dbReference type="PANTHER" id="PTHR30478:SF0">
    <property type="entry name" value="BETA SLIDING CLAMP"/>
    <property type="match status" value="1"/>
</dbReference>
<evidence type="ECO:0000259" key="9">
    <source>
        <dbReference type="Pfam" id="PF02768"/>
    </source>
</evidence>
<dbReference type="GO" id="GO:0003677">
    <property type="term" value="F:DNA binding"/>
    <property type="evidence" value="ECO:0007669"/>
    <property type="project" value="UniProtKB-KW"/>
</dbReference>
<dbReference type="GO" id="GO:0008408">
    <property type="term" value="F:3'-5' exonuclease activity"/>
    <property type="evidence" value="ECO:0007669"/>
    <property type="project" value="InterPro"/>
</dbReference>
<evidence type="ECO:0000256" key="7">
    <source>
        <dbReference type="ARBA" id="ARBA00022932"/>
    </source>
</evidence>
<evidence type="ECO:0000256" key="5">
    <source>
        <dbReference type="ARBA" id="ARBA00022695"/>
    </source>
</evidence>
<comment type="subcellular location">
    <subcellularLocation>
        <location evidence="1">Cytoplasm</location>
    </subcellularLocation>
</comment>
<proteinExistence type="inferred from homology"/>
<dbReference type="Gene3D" id="3.10.150.10">
    <property type="entry name" value="DNA Polymerase III, subunit A, domain 2"/>
    <property type="match status" value="1"/>
</dbReference>
<keyword evidence="4" id="KW-0808">Transferase</keyword>
<dbReference type="GO" id="GO:0005737">
    <property type="term" value="C:cytoplasm"/>
    <property type="evidence" value="ECO:0007669"/>
    <property type="project" value="UniProtKB-SubCell"/>
</dbReference>
<sequence>MKTGGLVIPKTNRKVLVDRLNLITALHRASILASKKFKASRFVLTDNWFRIETTNDKNEESHEELTIKLNGTLELGLNVDYLMDALSGCTTEEARLALSEQN</sequence>
<evidence type="ECO:0000256" key="2">
    <source>
        <dbReference type="ARBA" id="ARBA00010752"/>
    </source>
</evidence>
<dbReference type="AlphaFoldDB" id="A0A3B0Y4M2"/>
<dbReference type="GO" id="GO:0003887">
    <property type="term" value="F:DNA-directed DNA polymerase activity"/>
    <property type="evidence" value="ECO:0007669"/>
    <property type="project" value="UniProtKB-KW"/>
</dbReference>
<dbReference type="EMBL" id="UOFJ01000594">
    <property type="protein sequence ID" value="VAW71363.1"/>
    <property type="molecule type" value="Genomic_DNA"/>
</dbReference>
<evidence type="ECO:0000256" key="1">
    <source>
        <dbReference type="ARBA" id="ARBA00004496"/>
    </source>
</evidence>
<keyword evidence="3" id="KW-0963">Cytoplasm</keyword>
<comment type="similarity">
    <text evidence="2">Belongs to the beta sliding clamp family.</text>
</comment>
<accession>A0A3B0Y4M2</accession>
<dbReference type="SUPFAM" id="SSF55979">
    <property type="entry name" value="DNA clamp"/>
    <property type="match status" value="1"/>
</dbReference>
<dbReference type="InterPro" id="IPR022635">
    <property type="entry name" value="DNA_polIII_beta_C"/>
</dbReference>
<dbReference type="InterPro" id="IPR046938">
    <property type="entry name" value="DNA_clamp_sf"/>
</dbReference>
<dbReference type="GO" id="GO:0006271">
    <property type="term" value="P:DNA strand elongation involved in DNA replication"/>
    <property type="evidence" value="ECO:0007669"/>
    <property type="project" value="TreeGrafter"/>
</dbReference>
<feature type="domain" description="DNA polymerase III beta sliding clamp C-terminal" evidence="9">
    <location>
        <begin position="7"/>
        <end position="100"/>
    </location>
</feature>
<dbReference type="GO" id="GO:0009360">
    <property type="term" value="C:DNA polymerase III complex"/>
    <property type="evidence" value="ECO:0007669"/>
    <property type="project" value="InterPro"/>
</dbReference>
<reference evidence="10" key="1">
    <citation type="submission" date="2018-06" db="EMBL/GenBank/DDBJ databases">
        <authorList>
            <person name="Zhirakovskaya E."/>
        </authorList>
    </citation>
    <scope>NUCLEOTIDE SEQUENCE</scope>
</reference>
<evidence type="ECO:0000256" key="4">
    <source>
        <dbReference type="ARBA" id="ARBA00022679"/>
    </source>
</evidence>
<dbReference type="PANTHER" id="PTHR30478">
    <property type="entry name" value="DNA POLYMERASE III SUBUNIT BETA"/>
    <property type="match status" value="1"/>
</dbReference>
<evidence type="ECO:0000256" key="8">
    <source>
        <dbReference type="ARBA" id="ARBA00023125"/>
    </source>
</evidence>
<keyword evidence="6" id="KW-0235">DNA replication</keyword>
<organism evidence="10">
    <name type="scientific">hydrothermal vent metagenome</name>
    <dbReference type="NCBI Taxonomy" id="652676"/>
    <lineage>
        <taxon>unclassified sequences</taxon>
        <taxon>metagenomes</taxon>
        <taxon>ecological metagenomes</taxon>
    </lineage>
</organism>
<evidence type="ECO:0000256" key="6">
    <source>
        <dbReference type="ARBA" id="ARBA00022705"/>
    </source>
</evidence>
<evidence type="ECO:0000256" key="3">
    <source>
        <dbReference type="ARBA" id="ARBA00022490"/>
    </source>
</evidence>
<protein>
    <recommendedName>
        <fullName evidence="9">DNA polymerase III beta sliding clamp C-terminal domain-containing protein</fullName>
    </recommendedName>
</protein>
<keyword evidence="8" id="KW-0238">DNA-binding</keyword>
<keyword evidence="5" id="KW-0548">Nucleotidyltransferase</keyword>
<dbReference type="Pfam" id="PF02768">
    <property type="entry name" value="DNA_pol3_beta_3"/>
    <property type="match status" value="1"/>
</dbReference>
<evidence type="ECO:0000313" key="10">
    <source>
        <dbReference type="EMBL" id="VAW71363.1"/>
    </source>
</evidence>